<dbReference type="NCBIfam" id="TIGR01326">
    <property type="entry name" value="OAH_OAS_sulfhy"/>
    <property type="match status" value="1"/>
</dbReference>
<reference evidence="7" key="1">
    <citation type="journal article" date="2014" name="Int. J. Syst. Evol. Microbiol.">
        <title>Complete genome sequence of Corynebacterium casei LMG S-19264T (=DSM 44701T), isolated from a smear-ripened cheese.</title>
        <authorList>
            <consortium name="US DOE Joint Genome Institute (JGI-PGF)"/>
            <person name="Walter F."/>
            <person name="Albersmeier A."/>
            <person name="Kalinowski J."/>
            <person name="Ruckert C."/>
        </authorList>
    </citation>
    <scope>NUCLEOTIDE SEQUENCE</scope>
    <source>
        <strain evidence="7">CGMCC 1.6293</strain>
    </source>
</reference>
<dbReference type="GO" id="GO:0005737">
    <property type="term" value="C:cytoplasm"/>
    <property type="evidence" value="ECO:0007669"/>
    <property type="project" value="TreeGrafter"/>
</dbReference>
<dbReference type="Pfam" id="PF01053">
    <property type="entry name" value="Cys_Met_Meta_PP"/>
    <property type="match status" value="1"/>
</dbReference>
<name>A0A917T5B8_9RHOB</name>
<dbReference type="AlphaFoldDB" id="A0A917T5B8"/>
<dbReference type="InterPro" id="IPR015422">
    <property type="entry name" value="PyrdxlP-dep_Trfase_small"/>
</dbReference>
<evidence type="ECO:0000256" key="4">
    <source>
        <dbReference type="ARBA" id="ARBA00022898"/>
    </source>
</evidence>
<evidence type="ECO:0000256" key="5">
    <source>
        <dbReference type="PIRSR" id="PIRSR001434-2"/>
    </source>
</evidence>
<dbReference type="GO" id="GO:0004124">
    <property type="term" value="F:cysteine synthase activity"/>
    <property type="evidence" value="ECO:0007669"/>
    <property type="project" value="TreeGrafter"/>
</dbReference>
<keyword evidence="3" id="KW-0808">Transferase</keyword>
<evidence type="ECO:0000256" key="2">
    <source>
        <dbReference type="ARBA" id="ARBA00009077"/>
    </source>
</evidence>
<evidence type="ECO:0000313" key="8">
    <source>
        <dbReference type="Proteomes" id="UP000649829"/>
    </source>
</evidence>
<feature type="modified residue" description="N6-(pyridoxal phosphate)lysine" evidence="5">
    <location>
        <position position="206"/>
    </location>
</feature>
<dbReference type="GO" id="GO:0003961">
    <property type="term" value="F:O-acetylhomoserine aminocarboxypropyltransferase activity"/>
    <property type="evidence" value="ECO:0007669"/>
    <property type="project" value="TreeGrafter"/>
</dbReference>
<dbReference type="InterPro" id="IPR006235">
    <property type="entry name" value="OAc-hSer/O-AcSer_sulfhydrylase"/>
</dbReference>
<reference evidence="7" key="2">
    <citation type="submission" date="2020-09" db="EMBL/GenBank/DDBJ databases">
        <authorList>
            <person name="Sun Q."/>
            <person name="Zhou Y."/>
        </authorList>
    </citation>
    <scope>NUCLEOTIDE SEQUENCE</scope>
    <source>
        <strain evidence="7">CGMCC 1.6293</strain>
    </source>
</reference>
<dbReference type="RefSeq" id="WP_028288358.1">
    <property type="nucleotide sequence ID" value="NZ_BMLF01000003.1"/>
</dbReference>
<dbReference type="Gene3D" id="3.40.640.10">
    <property type="entry name" value="Type I PLP-dependent aspartate aminotransferase-like (Major domain)"/>
    <property type="match status" value="1"/>
</dbReference>
<comment type="caution">
    <text evidence="7">The sequence shown here is derived from an EMBL/GenBank/DDBJ whole genome shotgun (WGS) entry which is preliminary data.</text>
</comment>
<dbReference type="PANTHER" id="PTHR43797">
    <property type="entry name" value="HOMOCYSTEINE/CYSTEINE SYNTHASE"/>
    <property type="match status" value="1"/>
</dbReference>
<keyword evidence="4 5" id="KW-0663">Pyridoxal phosphate</keyword>
<evidence type="ECO:0000313" key="7">
    <source>
        <dbReference type="EMBL" id="GGM11710.1"/>
    </source>
</evidence>
<accession>A0A917T5B8</accession>
<dbReference type="PIRSF" id="PIRSF001434">
    <property type="entry name" value="CGS"/>
    <property type="match status" value="1"/>
</dbReference>
<evidence type="ECO:0000256" key="6">
    <source>
        <dbReference type="RuleBase" id="RU362118"/>
    </source>
</evidence>
<dbReference type="EMBL" id="BMLF01000003">
    <property type="protein sequence ID" value="GGM11710.1"/>
    <property type="molecule type" value="Genomic_DNA"/>
</dbReference>
<dbReference type="GO" id="GO:0019346">
    <property type="term" value="P:transsulfuration"/>
    <property type="evidence" value="ECO:0007669"/>
    <property type="project" value="InterPro"/>
</dbReference>
<keyword evidence="8" id="KW-1185">Reference proteome</keyword>
<dbReference type="SUPFAM" id="SSF53383">
    <property type="entry name" value="PLP-dependent transferases"/>
    <property type="match status" value="1"/>
</dbReference>
<sequence length="426" mass="45222">MTLGFDTLQVHAGSRPDPATGARQTPIYQTTAYVFRDADHAAALFNLQEVGYIYSRLTNPTVAALAERVATLEGGQGAVCCSSGHAAQIMALFPLMGPGRNVVASTRLYGGTVTQFSQTIRRFGWSAKFVDFDDVEAVKAAIDDDTRAVFCESIANPGGYITDLDAISEVAKAAGVPLIVDNTSATPYLCRPIEHGATLVVHSATKYLTGNGTVTGGVVVDSGTFDWSASDKFPSLSAPEPAYHGLKFHETFGPLAFTFHSIAIGLRDLGMTLNPQAAHYTLLGIETLSLRMERHCANALKIAEWLEGHEAVAEVTYAGLPSSPYADRVPRICPKGAGGLFTFRLKAGYEACVKLVNALELFSHVANLGDTRSLIIHSASTTHRQLTEAQQIAAGAGPDVVRLSIGIEDPADLIADLEQALAKATA</sequence>
<comment type="cofactor">
    <cofactor evidence="1 6">
        <name>pyridoxal 5'-phosphate</name>
        <dbReference type="ChEBI" id="CHEBI:597326"/>
    </cofactor>
</comment>
<gene>
    <name evidence="7" type="ORF">GCM10011534_37210</name>
</gene>
<proteinExistence type="inferred from homology"/>
<dbReference type="InterPro" id="IPR015421">
    <property type="entry name" value="PyrdxlP-dep_Trfase_major"/>
</dbReference>
<dbReference type="Proteomes" id="UP000649829">
    <property type="component" value="Unassembled WGS sequence"/>
</dbReference>
<dbReference type="InterPro" id="IPR015424">
    <property type="entry name" value="PyrdxlP-dep_Trfase"/>
</dbReference>
<comment type="similarity">
    <text evidence="2 6">Belongs to the trans-sulfuration enzymes family.</text>
</comment>
<dbReference type="Gene3D" id="3.90.1150.10">
    <property type="entry name" value="Aspartate Aminotransferase, domain 1"/>
    <property type="match status" value="1"/>
</dbReference>
<dbReference type="GO" id="GO:0071269">
    <property type="term" value="P:L-homocysteine biosynthetic process"/>
    <property type="evidence" value="ECO:0007669"/>
    <property type="project" value="TreeGrafter"/>
</dbReference>
<dbReference type="PANTHER" id="PTHR43797:SF2">
    <property type="entry name" value="HOMOCYSTEINE_CYSTEINE SYNTHASE"/>
    <property type="match status" value="1"/>
</dbReference>
<evidence type="ECO:0000256" key="3">
    <source>
        <dbReference type="ARBA" id="ARBA00022679"/>
    </source>
</evidence>
<evidence type="ECO:0000256" key="1">
    <source>
        <dbReference type="ARBA" id="ARBA00001933"/>
    </source>
</evidence>
<dbReference type="GO" id="GO:0030170">
    <property type="term" value="F:pyridoxal phosphate binding"/>
    <property type="evidence" value="ECO:0007669"/>
    <property type="project" value="InterPro"/>
</dbReference>
<dbReference type="FunFam" id="3.40.640.10:FF:000035">
    <property type="entry name" value="O-succinylhomoserine sulfhydrylase"/>
    <property type="match status" value="1"/>
</dbReference>
<organism evidence="7 8">
    <name type="scientific">Pseudooceanicola nanhaiensis</name>
    <dbReference type="NCBI Taxonomy" id="375761"/>
    <lineage>
        <taxon>Bacteria</taxon>
        <taxon>Pseudomonadati</taxon>
        <taxon>Pseudomonadota</taxon>
        <taxon>Alphaproteobacteria</taxon>
        <taxon>Rhodobacterales</taxon>
        <taxon>Paracoccaceae</taxon>
        <taxon>Pseudooceanicola</taxon>
    </lineage>
</organism>
<protein>
    <submittedName>
        <fullName evidence="7">O-acetylhomoserine aminocarboxypropyltransferase</fullName>
    </submittedName>
</protein>
<dbReference type="GO" id="GO:0006535">
    <property type="term" value="P:cysteine biosynthetic process from serine"/>
    <property type="evidence" value="ECO:0007669"/>
    <property type="project" value="TreeGrafter"/>
</dbReference>
<dbReference type="InterPro" id="IPR000277">
    <property type="entry name" value="Cys/Met-Metab_PyrdxlP-dep_enz"/>
</dbReference>
<dbReference type="CDD" id="cd00614">
    <property type="entry name" value="CGS_like"/>
    <property type="match status" value="1"/>
</dbReference>